<evidence type="ECO:0000256" key="1">
    <source>
        <dbReference type="SAM" id="Phobius"/>
    </source>
</evidence>
<organism evidence="2 3">
    <name type="scientific">Muricoccus roseus</name>
    <dbReference type="NCBI Taxonomy" id="198092"/>
    <lineage>
        <taxon>Bacteria</taxon>
        <taxon>Pseudomonadati</taxon>
        <taxon>Pseudomonadota</taxon>
        <taxon>Alphaproteobacteria</taxon>
        <taxon>Acetobacterales</taxon>
        <taxon>Roseomonadaceae</taxon>
        <taxon>Muricoccus</taxon>
    </lineage>
</organism>
<evidence type="ECO:0000313" key="3">
    <source>
        <dbReference type="Proteomes" id="UP000184387"/>
    </source>
</evidence>
<keyword evidence="3" id="KW-1185">Reference proteome</keyword>
<dbReference type="STRING" id="198092.SAMN02745194_03349"/>
<dbReference type="Proteomes" id="UP000184387">
    <property type="component" value="Unassembled WGS sequence"/>
</dbReference>
<evidence type="ECO:0000313" key="2">
    <source>
        <dbReference type="EMBL" id="SHJ78149.1"/>
    </source>
</evidence>
<gene>
    <name evidence="2" type="ORF">SAMN02745194_03349</name>
</gene>
<keyword evidence="1" id="KW-0472">Membrane</keyword>
<feature type="transmembrane region" description="Helical" evidence="1">
    <location>
        <begin position="6"/>
        <end position="25"/>
    </location>
</feature>
<dbReference type="RefSeq" id="WP_175562660.1">
    <property type="nucleotide sequence ID" value="NZ_FQZF01000020.1"/>
</dbReference>
<accession>A0A1M6M3T7</accession>
<dbReference type="AlphaFoldDB" id="A0A1M6M3T7"/>
<name>A0A1M6M3T7_9PROT</name>
<keyword evidence="1" id="KW-0812">Transmembrane</keyword>
<protein>
    <submittedName>
        <fullName evidence="2">Uncharacterized protein</fullName>
    </submittedName>
</protein>
<reference evidence="2 3" key="1">
    <citation type="submission" date="2016-11" db="EMBL/GenBank/DDBJ databases">
        <authorList>
            <person name="Jaros S."/>
            <person name="Januszkiewicz K."/>
            <person name="Wedrychowicz H."/>
        </authorList>
    </citation>
    <scope>NUCLEOTIDE SEQUENCE [LARGE SCALE GENOMIC DNA]</scope>
    <source>
        <strain evidence="2 3">DSM 14916</strain>
    </source>
</reference>
<proteinExistence type="predicted"/>
<sequence length="55" mass="6075">MFESPFIGLLVLALVILGLVVLQRLEFLSVFRRRRAAHTAADRGTAGTREVGPPR</sequence>
<dbReference type="EMBL" id="FQZF01000020">
    <property type="protein sequence ID" value="SHJ78149.1"/>
    <property type="molecule type" value="Genomic_DNA"/>
</dbReference>
<keyword evidence="1" id="KW-1133">Transmembrane helix</keyword>